<evidence type="ECO:0000256" key="2">
    <source>
        <dbReference type="ARBA" id="ARBA00022679"/>
    </source>
</evidence>
<dbReference type="Gene3D" id="3.40.50.300">
    <property type="entry name" value="P-loop containing nucleotide triphosphate hydrolases"/>
    <property type="match status" value="1"/>
</dbReference>
<accession>A0AAD5GVX1</accession>
<evidence type="ECO:0000256" key="3">
    <source>
        <dbReference type="RuleBase" id="RU361155"/>
    </source>
</evidence>
<dbReference type="Proteomes" id="UP001206925">
    <property type="component" value="Unassembled WGS sequence"/>
</dbReference>
<dbReference type="EMBL" id="JAMZMK010000134">
    <property type="protein sequence ID" value="KAI7757360.1"/>
    <property type="molecule type" value="Genomic_DNA"/>
</dbReference>
<reference evidence="5" key="1">
    <citation type="submission" date="2022-06" db="EMBL/GenBank/DDBJ databases">
        <title>Uncovering the hologenomic basis of an extraordinary plant invasion.</title>
        <authorList>
            <person name="Bieker V.C."/>
            <person name="Martin M.D."/>
            <person name="Gilbert T."/>
            <person name="Hodgins K."/>
            <person name="Battlay P."/>
            <person name="Petersen B."/>
            <person name="Wilson J."/>
        </authorList>
    </citation>
    <scope>NUCLEOTIDE SEQUENCE</scope>
    <source>
        <strain evidence="5">AA19_3_7</strain>
        <tissue evidence="5">Leaf</tissue>
    </source>
</reference>
<sequence length="129" mass="14675">MYDSMRALLGSCERVLQGEFRKPTLILFLTYENMKLDTTNNVKRLADLLGYPFTVEEDAEGGVQDIVSLCSFKSLSDSNKNGNIREGLPKETFFREGKVGDWSNHLTKETSQILDEITKEKFNGLNILF</sequence>
<dbReference type="EC" id="2.8.2.-" evidence="3"/>
<organism evidence="5 6">
    <name type="scientific">Ambrosia artemisiifolia</name>
    <name type="common">Common ragweed</name>
    <dbReference type="NCBI Taxonomy" id="4212"/>
    <lineage>
        <taxon>Eukaryota</taxon>
        <taxon>Viridiplantae</taxon>
        <taxon>Streptophyta</taxon>
        <taxon>Embryophyta</taxon>
        <taxon>Tracheophyta</taxon>
        <taxon>Spermatophyta</taxon>
        <taxon>Magnoliopsida</taxon>
        <taxon>eudicotyledons</taxon>
        <taxon>Gunneridae</taxon>
        <taxon>Pentapetalae</taxon>
        <taxon>asterids</taxon>
        <taxon>campanulids</taxon>
        <taxon>Asterales</taxon>
        <taxon>Asteraceae</taxon>
        <taxon>Asteroideae</taxon>
        <taxon>Heliantheae alliance</taxon>
        <taxon>Heliantheae</taxon>
        <taxon>Ambrosia</taxon>
    </lineage>
</organism>
<feature type="domain" description="Sulfotransferase" evidence="4">
    <location>
        <begin position="15"/>
        <end position="124"/>
    </location>
</feature>
<dbReference type="InterPro" id="IPR027417">
    <property type="entry name" value="P-loop_NTPase"/>
</dbReference>
<comment type="similarity">
    <text evidence="1 3">Belongs to the sulfotransferase 1 family.</text>
</comment>
<evidence type="ECO:0000313" key="6">
    <source>
        <dbReference type="Proteomes" id="UP001206925"/>
    </source>
</evidence>
<dbReference type="SUPFAM" id="SSF52540">
    <property type="entry name" value="P-loop containing nucleoside triphosphate hydrolases"/>
    <property type="match status" value="1"/>
</dbReference>
<dbReference type="InterPro" id="IPR000863">
    <property type="entry name" value="Sulfotransferase_dom"/>
</dbReference>
<gene>
    <name evidence="5" type="ORF">M8C21_014174</name>
</gene>
<keyword evidence="6" id="KW-1185">Reference proteome</keyword>
<name>A0AAD5GVX1_AMBAR</name>
<evidence type="ECO:0000313" key="5">
    <source>
        <dbReference type="EMBL" id="KAI7757360.1"/>
    </source>
</evidence>
<dbReference type="Pfam" id="PF00685">
    <property type="entry name" value="Sulfotransfer_1"/>
    <property type="match status" value="1"/>
</dbReference>
<protein>
    <recommendedName>
        <fullName evidence="3">Sulfotransferase</fullName>
        <ecNumber evidence="3">2.8.2.-</ecNumber>
    </recommendedName>
</protein>
<comment type="caution">
    <text evidence="5">The sequence shown here is derived from an EMBL/GenBank/DDBJ whole genome shotgun (WGS) entry which is preliminary data.</text>
</comment>
<proteinExistence type="inferred from homology"/>
<dbReference type="PANTHER" id="PTHR11783">
    <property type="entry name" value="SULFOTRANSFERASE SULT"/>
    <property type="match status" value="1"/>
</dbReference>
<dbReference type="AlphaFoldDB" id="A0AAD5GVX1"/>
<keyword evidence="2 3" id="KW-0808">Transferase</keyword>
<evidence type="ECO:0000259" key="4">
    <source>
        <dbReference type="Pfam" id="PF00685"/>
    </source>
</evidence>
<dbReference type="GO" id="GO:0008146">
    <property type="term" value="F:sulfotransferase activity"/>
    <property type="evidence" value="ECO:0007669"/>
    <property type="project" value="InterPro"/>
</dbReference>
<evidence type="ECO:0000256" key="1">
    <source>
        <dbReference type="ARBA" id="ARBA00005771"/>
    </source>
</evidence>